<dbReference type="InterPro" id="IPR050386">
    <property type="entry name" value="Glycosyl_hydrolase_5"/>
</dbReference>
<dbReference type="GO" id="GO:0009986">
    <property type="term" value="C:cell surface"/>
    <property type="evidence" value="ECO:0007669"/>
    <property type="project" value="TreeGrafter"/>
</dbReference>
<keyword evidence="7" id="KW-0732">Signal</keyword>
<evidence type="ECO:0000256" key="2">
    <source>
        <dbReference type="ARBA" id="ARBA00023180"/>
    </source>
</evidence>
<name>A0A9W7KVC0_9STRA</name>
<dbReference type="GO" id="GO:0009251">
    <property type="term" value="P:glucan catabolic process"/>
    <property type="evidence" value="ECO:0007669"/>
    <property type="project" value="TreeGrafter"/>
</dbReference>
<dbReference type="EMBL" id="BRXX01000455">
    <property type="protein sequence ID" value="GMI13022.1"/>
    <property type="molecule type" value="Genomic_DNA"/>
</dbReference>
<dbReference type="Proteomes" id="UP001165160">
    <property type="component" value="Unassembled WGS sequence"/>
</dbReference>
<proteinExistence type="predicted"/>
<comment type="caution">
    <text evidence="8">The sequence shown here is derived from an EMBL/GenBank/DDBJ whole genome shotgun (WGS) entry which is preliminary data.</text>
</comment>
<keyword evidence="9" id="KW-1185">Reference proteome</keyword>
<accession>A0A9W7KVC0</accession>
<dbReference type="GO" id="GO:0071555">
    <property type="term" value="P:cell wall organization"/>
    <property type="evidence" value="ECO:0007669"/>
    <property type="project" value="UniProtKB-KW"/>
</dbReference>
<dbReference type="PANTHER" id="PTHR31297:SF34">
    <property type="entry name" value="GLUCAN 1,3-BETA-GLUCOSIDASE 2"/>
    <property type="match status" value="1"/>
</dbReference>
<dbReference type="Gene3D" id="3.20.20.80">
    <property type="entry name" value="Glycosidases"/>
    <property type="match status" value="1"/>
</dbReference>
<comment type="catalytic activity">
    <reaction evidence="5">
        <text>Successive hydrolysis of beta-D-glucose units from the non-reducing ends of (1-&gt;3)-beta-D-glucans, releasing alpha-glucose.</text>
        <dbReference type="EC" id="3.2.1.58"/>
    </reaction>
</comment>
<dbReference type="SUPFAM" id="SSF51445">
    <property type="entry name" value="(Trans)glycosidases"/>
    <property type="match status" value="1"/>
</dbReference>
<keyword evidence="3" id="KW-0326">Glycosidase</keyword>
<evidence type="ECO:0000256" key="5">
    <source>
        <dbReference type="ARBA" id="ARBA00036824"/>
    </source>
</evidence>
<keyword evidence="4" id="KW-0961">Cell wall biogenesis/degradation</keyword>
<evidence type="ECO:0000256" key="7">
    <source>
        <dbReference type="SAM" id="SignalP"/>
    </source>
</evidence>
<dbReference type="GO" id="GO:0005576">
    <property type="term" value="C:extracellular region"/>
    <property type="evidence" value="ECO:0007669"/>
    <property type="project" value="TreeGrafter"/>
</dbReference>
<evidence type="ECO:0000256" key="3">
    <source>
        <dbReference type="ARBA" id="ARBA00023295"/>
    </source>
</evidence>
<keyword evidence="2" id="KW-0325">Glycoprotein</keyword>
<evidence type="ECO:0000313" key="8">
    <source>
        <dbReference type="EMBL" id="GMI13022.1"/>
    </source>
</evidence>
<dbReference type="AlphaFoldDB" id="A0A9W7KVC0"/>
<dbReference type="PANTHER" id="PTHR31297">
    <property type="entry name" value="GLUCAN ENDO-1,6-BETA-GLUCOSIDASE B"/>
    <property type="match status" value="1"/>
</dbReference>
<reference evidence="9" key="1">
    <citation type="journal article" date="2023" name="Commun. Biol.">
        <title>Genome analysis of Parmales, the sister group of diatoms, reveals the evolutionary specialization of diatoms from phago-mixotrophs to photoautotrophs.</title>
        <authorList>
            <person name="Ban H."/>
            <person name="Sato S."/>
            <person name="Yoshikawa S."/>
            <person name="Yamada K."/>
            <person name="Nakamura Y."/>
            <person name="Ichinomiya M."/>
            <person name="Sato N."/>
            <person name="Blanc-Mathieu R."/>
            <person name="Endo H."/>
            <person name="Kuwata A."/>
            <person name="Ogata H."/>
        </authorList>
    </citation>
    <scope>NUCLEOTIDE SEQUENCE [LARGE SCALE GENOMIC DNA]</scope>
    <source>
        <strain evidence="9">NIES 3699</strain>
    </source>
</reference>
<evidence type="ECO:0000256" key="1">
    <source>
        <dbReference type="ARBA" id="ARBA00022801"/>
    </source>
</evidence>
<evidence type="ECO:0000256" key="6">
    <source>
        <dbReference type="ARBA" id="ARBA00038929"/>
    </source>
</evidence>
<protein>
    <recommendedName>
        <fullName evidence="6">glucan 1,3-beta-glucosidase</fullName>
        <ecNumber evidence="6">3.2.1.58</ecNumber>
    </recommendedName>
</protein>
<gene>
    <name evidence="8" type="ORF">TrVE_jg4278</name>
</gene>
<sequence length="453" mass="50190">MNGMKLQVVSLLISLLAGSAPATAAAAADSVPHVGVNLGGWFLIEEWMFSFGQFDRVAEMSDLPQGVVMPPLLPDGMGENWYGEGDLVNKIVAKYDEDFAVQVIEAHRQTYITDEDIAAMKSANITNVRMPLGWWAFVEESLKDASEVITDPAHSDMKFVTITQEALRTEIQRFKDEGINVLLDIHAMPGGSSEGSYSGIFPSTPMFWDDEDLMDLGYSIIESLCDFYLGLDKDLQDSVTGITLLNEPAHNMDIDMYESVMTNWLAGAIDIYRKKIVEGGSDDVESVPKLFVNLIGTAMSDQNMLDFFHSTFSPKELQNWAVLDIHHYFAWDGGHNGCYEEGSCSYQCSDSTTEEGLSAIQEIIKDGAAESHKFFFDNGTIPLVSCSEYSLATYDTSNDACRGQAVLNAMFQGQKDSFREQGLFGAFFWTWKMPYGGTHEDAWSLKKFLGLGS</sequence>
<dbReference type="EC" id="3.2.1.58" evidence="6"/>
<dbReference type="InterPro" id="IPR017853">
    <property type="entry name" value="GH"/>
</dbReference>
<organism evidence="8 9">
    <name type="scientific">Triparma verrucosa</name>
    <dbReference type="NCBI Taxonomy" id="1606542"/>
    <lineage>
        <taxon>Eukaryota</taxon>
        <taxon>Sar</taxon>
        <taxon>Stramenopiles</taxon>
        <taxon>Ochrophyta</taxon>
        <taxon>Bolidophyceae</taxon>
        <taxon>Parmales</taxon>
        <taxon>Triparmaceae</taxon>
        <taxon>Triparma</taxon>
    </lineage>
</organism>
<evidence type="ECO:0000256" key="4">
    <source>
        <dbReference type="ARBA" id="ARBA00023316"/>
    </source>
</evidence>
<feature type="chain" id="PRO_5040802410" description="glucan 1,3-beta-glucosidase" evidence="7">
    <location>
        <begin position="27"/>
        <end position="453"/>
    </location>
</feature>
<dbReference type="GO" id="GO:0004338">
    <property type="term" value="F:glucan exo-1,3-beta-glucosidase activity"/>
    <property type="evidence" value="ECO:0007669"/>
    <property type="project" value="UniProtKB-EC"/>
</dbReference>
<keyword evidence="1" id="KW-0378">Hydrolase</keyword>
<evidence type="ECO:0000313" key="9">
    <source>
        <dbReference type="Proteomes" id="UP001165160"/>
    </source>
</evidence>
<feature type="signal peptide" evidence="7">
    <location>
        <begin position="1"/>
        <end position="26"/>
    </location>
</feature>